<sequence length="320" mass="35698">MRQFKLGKLAIIAALFISPISAQATWVQELDHFDYTLIYGRNGSNRKLVDPTQTIKQVTDKTADILAYKKALATLAESEVQKAIAGKATLKGFNFKMVGPLVIRLEGNDKGKIIARIGGMQLDAHANLHAKWTIDADVAISSNPIWLKAEYDPNTGKLSNAVPENLDIRTNVSVSTILDYIPGFTQLITNRVSDHFSRELHDMVYNSLNQKLATTSRDFLGLDEIIPPGTVFDPISGKDMSSKIKEGFANLISGEKIEVALDENQIWYYGFKKSFQMYSLKVTFGDTTSLSFVNYPAYRQAWDDCPNSPLICRDPHEVID</sequence>
<keyword evidence="1" id="KW-0732">Signal</keyword>
<evidence type="ECO:0000256" key="1">
    <source>
        <dbReference type="SAM" id="SignalP"/>
    </source>
</evidence>
<dbReference type="EMBL" id="JARRAF010000010">
    <property type="protein sequence ID" value="MDK2124566.1"/>
    <property type="molecule type" value="Genomic_DNA"/>
</dbReference>
<evidence type="ECO:0000313" key="3">
    <source>
        <dbReference type="Proteomes" id="UP001172778"/>
    </source>
</evidence>
<dbReference type="Proteomes" id="UP001172778">
    <property type="component" value="Unassembled WGS sequence"/>
</dbReference>
<proteinExistence type="predicted"/>
<evidence type="ECO:0000313" key="2">
    <source>
        <dbReference type="EMBL" id="MDK2124566.1"/>
    </source>
</evidence>
<reference evidence="2" key="1">
    <citation type="submission" date="2023-03" db="EMBL/GenBank/DDBJ databases">
        <title>Chitinimonas shenzhenensis gen. nov., sp. nov., a novel member of family Burkholderiaceae isolated from activated sludge collected in Shen Zhen, China.</title>
        <authorList>
            <person name="Wang X."/>
        </authorList>
    </citation>
    <scope>NUCLEOTIDE SEQUENCE</scope>
    <source>
        <strain evidence="2">DQS-5</strain>
    </source>
</reference>
<organism evidence="2 3">
    <name type="scientific">Parachitinimonas caeni</name>
    <dbReference type="NCBI Taxonomy" id="3031301"/>
    <lineage>
        <taxon>Bacteria</taxon>
        <taxon>Pseudomonadati</taxon>
        <taxon>Pseudomonadota</taxon>
        <taxon>Betaproteobacteria</taxon>
        <taxon>Neisseriales</taxon>
        <taxon>Chitinibacteraceae</taxon>
        <taxon>Parachitinimonas</taxon>
    </lineage>
</organism>
<accession>A0ABT7DWX1</accession>
<feature type="signal peptide" evidence="1">
    <location>
        <begin position="1"/>
        <end position="24"/>
    </location>
</feature>
<protein>
    <submittedName>
        <fullName evidence="2">Uncharacterized protein</fullName>
    </submittedName>
</protein>
<feature type="chain" id="PRO_5046351592" evidence="1">
    <location>
        <begin position="25"/>
        <end position="320"/>
    </location>
</feature>
<comment type="caution">
    <text evidence="2">The sequence shown here is derived from an EMBL/GenBank/DDBJ whole genome shotgun (WGS) entry which is preliminary data.</text>
</comment>
<keyword evidence="3" id="KW-1185">Reference proteome</keyword>
<gene>
    <name evidence="2" type="ORF">PZA18_10940</name>
</gene>
<dbReference type="RefSeq" id="WP_284100873.1">
    <property type="nucleotide sequence ID" value="NZ_JARRAF010000010.1"/>
</dbReference>
<name>A0ABT7DWX1_9NEIS</name>